<dbReference type="InterPro" id="IPR013951">
    <property type="entry name" value="Rxt3"/>
</dbReference>
<feature type="compositionally biased region" description="Low complexity" evidence="1">
    <location>
        <begin position="540"/>
        <end position="553"/>
    </location>
</feature>
<dbReference type="Gene3D" id="2.170.130.20">
    <property type="entry name" value="LCCL-like domain"/>
    <property type="match status" value="1"/>
</dbReference>
<dbReference type="Pfam" id="PF08642">
    <property type="entry name" value="Rxt3"/>
    <property type="match status" value="1"/>
</dbReference>
<feature type="compositionally biased region" description="Polar residues" evidence="1">
    <location>
        <begin position="930"/>
        <end position="967"/>
    </location>
</feature>
<feature type="compositionally biased region" description="Low complexity" evidence="1">
    <location>
        <begin position="384"/>
        <end position="403"/>
    </location>
</feature>
<name>S3BP50_OPHP1</name>
<dbReference type="InterPro" id="IPR036609">
    <property type="entry name" value="LCCL_sf"/>
</dbReference>
<dbReference type="Proteomes" id="UP000016923">
    <property type="component" value="Unassembled WGS sequence"/>
</dbReference>
<feature type="compositionally biased region" description="Basic residues" evidence="1">
    <location>
        <begin position="97"/>
        <end position="107"/>
    </location>
</feature>
<dbReference type="EMBL" id="KE148171">
    <property type="protein sequence ID" value="EPE03034.1"/>
    <property type="molecule type" value="Genomic_DNA"/>
</dbReference>
<dbReference type="OMA" id="YHREREW"/>
<feature type="compositionally biased region" description="Pro residues" evidence="1">
    <location>
        <begin position="970"/>
        <end position="981"/>
    </location>
</feature>
<organism evidence="2 3">
    <name type="scientific">Ophiostoma piceae (strain UAMH 11346)</name>
    <name type="common">Sap stain fungus</name>
    <dbReference type="NCBI Taxonomy" id="1262450"/>
    <lineage>
        <taxon>Eukaryota</taxon>
        <taxon>Fungi</taxon>
        <taxon>Dikarya</taxon>
        <taxon>Ascomycota</taxon>
        <taxon>Pezizomycotina</taxon>
        <taxon>Sordariomycetes</taxon>
        <taxon>Sordariomycetidae</taxon>
        <taxon>Ophiostomatales</taxon>
        <taxon>Ophiostomataceae</taxon>
        <taxon>Ophiostoma</taxon>
    </lineage>
</organism>
<dbReference type="STRING" id="1262450.S3BP50"/>
<feature type="compositionally biased region" description="Pro residues" evidence="1">
    <location>
        <begin position="607"/>
        <end position="616"/>
    </location>
</feature>
<feature type="region of interest" description="Disordered" evidence="1">
    <location>
        <begin position="1"/>
        <end position="823"/>
    </location>
</feature>
<feature type="region of interest" description="Disordered" evidence="1">
    <location>
        <begin position="1119"/>
        <end position="1142"/>
    </location>
</feature>
<gene>
    <name evidence="2" type="ORF">F503_08648</name>
</gene>
<dbReference type="OrthoDB" id="3596986at2759"/>
<feature type="compositionally biased region" description="Polar residues" evidence="1">
    <location>
        <begin position="367"/>
        <end position="379"/>
    </location>
</feature>
<dbReference type="eggNOG" id="ENOG502QX51">
    <property type="taxonomic scope" value="Eukaryota"/>
</dbReference>
<feature type="compositionally biased region" description="Basic and acidic residues" evidence="1">
    <location>
        <begin position="813"/>
        <end position="823"/>
    </location>
</feature>
<evidence type="ECO:0000313" key="2">
    <source>
        <dbReference type="EMBL" id="EPE03034.1"/>
    </source>
</evidence>
<dbReference type="HOGENOM" id="CLU_005227_2_0_1"/>
<reference evidence="2 3" key="1">
    <citation type="journal article" date="2013" name="BMC Genomics">
        <title>The genome and transcriptome of the pine saprophyte Ophiostoma piceae, and a comparison with the bark beetle-associated pine pathogen Grosmannia clavigera.</title>
        <authorList>
            <person name="Haridas S."/>
            <person name="Wang Y."/>
            <person name="Lim L."/>
            <person name="Massoumi Alamouti S."/>
            <person name="Jackman S."/>
            <person name="Docking R."/>
            <person name="Robertson G."/>
            <person name="Birol I."/>
            <person name="Bohlmann J."/>
            <person name="Breuil C."/>
        </authorList>
    </citation>
    <scope>NUCLEOTIDE SEQUENCE [LARGE SCALE GENOMIC DNA]</scope>
    <source>
        <strain evidence="2 3">UAMH 11346</strain>
    </source>
</reference>
<feature type="compositionally biased region" description="Basic and acidic residues" evidence="1">
    <location>
        <begin position="332"/>
        <end position="358"/>
    </location>
</feature>
<feature type="compositionally biased region" description="Pro residues" evidence="1">
    <location>
        <begin position="404"/>
        <end position="413"/>
    </location>
</feature>
<keyword evidence="3" id="KW-1185">Reference proteome</keyword>
<dbReference type="VEuPathDB" id="FungiDB:F503_08648"/>
<feature type="region of interest" description="Disordered" evidence="1">
    <location>
        <begin position="896"/>
        <end position="987"/>
    </location>
</feature>
<feature type="compositionally biased region" description="Polar residues" evidence="1">
    <location>
        <begin position="249"/>
        <end position="267"/>
    </location>
</feature>
<feature type="compositionally biased region" description="Low complexity" evidence="1">
    <location>
        <begin position="783"/>
        <end position="797"/>
    </location>
</feature>
<feature type="compositionally biased region" description="Low complexity" evidence="1">
    <location>
        <begin position="67"/>
        <end position="79"/>
    </location>
</feature>
<protein>
    <submittedName>
        <fullName evidence="2">Histone deacetylation protein rxt3</fullName>
    </submittedName>
</protein>
<accession>S3BP50</accession>
<feature type="compositionally biased region" description="Pro residues" evidence="1">
    <location>
        <begin position="80"/>
        <end position="95"/>
    </location>
</feature>
<evidence type="ECO:0000313" key="3">
    <source>
        <dbReference type="Proteomes" id="UP000016923"/>
    </source>
</evidence>
<sequence>MDVRQHPSHPPPPALSTSSSSSSSQHPFSARTDPSPHYGRPPYPLPHARSPPTTVSAYGDHHRSHSQSHLPQSQSQEPLQPQPPQPTQPTQPPSQPRRGRTASHHRHPSDSSFYAPSRSAYPSPADIASTNSPASSHPSSSHHHRHPSASNHHHRVRHPSAPVNLPSASPSSLNHAMPPHSASPPPPPSMQGHNNSGPGPNGPNGPSGPGGPLPPGHHATHPHNSYALPPPRVGPGSSSAFGSSRELPSLSSLTRGNSSGVPMSISSMLGGPSHSREPSLSSQPGPGQGPHGPPGPPSGPGSAYAPSIHASPRIQSAANDYGPYRRPQTPPEHQRPPYDRDPRDLRDPRDIRDVRDSRGPGSGIGASPQQGSMYATTPEMQRYGTPQQAYALQQQQQQQQQRGPHPPPPPPGPADQSRMAASISRPSSQPKAYPRNGAGSGDPMADSMYGRRDDPQHRGPHPPQQLEYSPGGYKYDDHQQHPQQHQQHPMHAQHGQQQHPQHPQQPQQNQHPQHPQHVQHSQLPQHSPHMQHPQHPQHPSHPQHVQHPSQQGPDHNMQYMNEMERKREQDWIRESQQREWEHRERERERDQAMRERDRRDGRQAPLTGPPPPPMPPTWSRAPYDQQALRPPYDHSIGPVDYALPPSSTPSHNNQATHAPPSHPQSQYPQGPPGPHTIHQDRYRPNSIPPTPHHEASRGGPDPYESPDRLRGNLGQAPLPPSQQQQQNQSRYSVPPRTRPIDDALPPPPSIAYSGGGAQGNNAPGAPLPYDSPHARNRAPLPGSLSTGTPASAPASAGGPPGGLAGPPGITVNSHDEPPHDIPADHPVHKLLAIQDINRRNGRISPLPQAVQGAQSQIHRPSGEPSIKNEFGRMYAGIGNGVGMALSSSITAGAGLQGLTAPPSSAPAADEEPPAARPTKGKRRKVMPQNIPRSTAQPSMASPLLHQSAQMPTQAGAGSQLKLQNGNSAPFTPPAAPQPGPAPAMVKHKQVVRSDAVISSVAHLPREYLGDVVYDPKLKPARKNDPLTGRPPRFPYATTPRPLPIGMVRDKANSILTVKISKVFLEAAAREEITYRRALWGSDIYTDDSDVIAACIHGGWIRGEWPEDIDVSLLGLTEQAEARDGTTKDKDSGPGSRKRAAAAAAASLASAEEQYKQLASGVFTVPPKSGPMGIPADRDLHVTLLILPTLLKYSATTRFGIRSREWGKSSSSSTSALLHEQHEQDENYDPLPETSPLGHQLHDGMSFKVLKIRWVENGAGAQSRLRGAGRRERMRHALARTVEVDSAPPLPVPKGPLLATGGVYGRAPAGKDSDAGADTGATARAEQEPSGVAALITDKADDPDTTMTDGGMEE</sequence>
<feature type="compositionally biased region" description="Basic and acidic residues" evidence="1">
    <location>
        <begin position="1119"/>
        <end position="1131"/>
    </location>
</feature>
<feature type="compositionally biased region" description="Low complexity" evidence="1">
    <location>
        <begin position="481"/>
        <end position="534"/>
    </location>
</feature>
<feature type="compositionally biased region" description="Basic and acidic residues" evidence="1">
    <location>
        <begin position="562"/>
        <end position="602"/>
    </location>
</feature>
<proteinExistence type="predicted"/>
<feature type="compositionally biased region" description="Basic residues" evidence="1">
    <location>
        <begin position="140"/>
        <end position="158"/>
    </location>
</feature>
<feature type="compositionally biased region" description="Low complexity" evidence="1">
    <location>
        <begin position="15"/>
        <end position="29"/>
    </location>
</feature>
<evidence type="ECO:0000256" key="1">
    <source>
        <dbReference type="SAM" id="MobiDB-lite"/>
    </source>
</evidence>
<feature type="region of interest" description="Disordered" evidence="1">
    <location>
        <begin position="1204"/>
        <end position="1236"/>
    </location>
</feature>
<feature type="compositionally biased region" description="Low complexity" evidence="1">
    <location>
        <begin position="1344"/>
        <end position="1353"/>
    </location>
</feature>
<feature type="region of interest" description="Disordered" evidence="1">
    <location>
        <begin position="1303"/>
        <end position="1353"/>
    </location>
</feature>